<feature type="chain" id="PRO_5001444180" description="Transporter" evidence="2">
    <location>
        <begin position="21"/>
        <end position="479"/>
    </location>
</feature>
<keyword evidence="2" id="KW-0449">Lipoprotein</keyword>
<dbReference type="GO" id="GO:0015562">
    <property type="term" value="F:efflux transmembrane transporter activity"/>
    <property type="evidence" value="ECO:0007669"/>
    <property type="project" value="InterPro"/>
</dbReference>
<keyword evidence="2" id="KW-0732">Signal</keyword>
<dbReference type="Gene3D" id="2.20.200.10">
    <property type="entry name" value="Outer membrane efflux proteins (OEP)"/>
    <property type="match status" value="1"/>
</dbReference>
<dbReference type="NCBIfam" id="TIGR01845">
    <property type="entry name" value="outer_NodT"/>
    <property type="match status" value="1"/>
</dbReference>
<dbReference type="PROSITE" id="PS51257">
    <property type="entry name" value="PROKAR_LIPOPROTEIN"/>
    <property type="match status" value="1"/>
</dbReference>
<evidence type="ECO:0000256" key="1">
    <source>
        <dbReference type="ARBA" id="ARBA00007613"/>
    </source>
</evidence>
<proteinExistence type="inferred from homology"/>
<accession>W0AMW3</accession>
<dbReference type="EMBL" id="CP006644">
    <property type="protein sequence ID" value="AHE57020.1"/>
    <property type="molecule type" value="Genomic_DNA"/>
</dbReference>
<dbReference type="InterPro" id="IPR003423">
    <property type="entry name" value="OMP_efflux"/>
</dbReference>
<dbReference type="PANTHER" id="PTHR30203:SF21">
    <property type="entry name" value="OUTER MEMBRANE COMPONENT OF MULTIDRUG EFFLUX PUMP-RELATED"/>
    <property type="match status" value="1"/>
</dbReference>
<keyword evidence="2" id="KW-0564">Palmitate</keyword>
<organism evidence="3 4">
    <name type="scientific">Sphingomonas sanxanigenens DSM 19645 = NX02</name>
    <dbReference type="NCBI Taxonomy" id="1123269"/>
    <lineage>
        <taxon>Bacteria</taxon>
        <taxon>Pseudomonadati</taxon>
        <taxon>Pseudomonadota</taxon>
        <taxon>Alphaproteobacteria</taxon>
        <taxon>Sphingomonadales</taxon>
        <taxon>Sphingomonadaceae</taxon>
        <taxon>Sphingomonas</taxon>
    </lineage>
</organism>
<evidence type="ECO:0008006" key="5">
    <source>
        <dbReference type="Google" id="ProtNLM"/>
    </source>
</evidence>
<reference evidence="3 4" key="1">
    <citation type="submission" date="2013-07" db="EMBL/GenBank/DDBJ databases">
        <title>Completed genome of Sphingomonas sanxanigenens NX02.</title>
        <authorList>
            <person name="Ma T."/>
            <person name="Huang H."/>
            <person name="Wu M."/>
            <person name="Li X."/>
            <person name="Li G."/>
        </authorList>
    </citation>
    <scope>NUCLEOTIDE SEQUENCE [LARGE SCALE GENOMIC DNA]</scope>
    <source>
        <strain evidence="3 4">NX02</strain>
    </source>
</reference>
<dbReference type="GO" id="GO:0005886">
    <property type="term" value="C:plasma membrane"/>
    <property type="evidence" value="ECO:0007669"/>
    <property type="project" value="UniProtKB-SubCell"/>
</dbReference>
<keyword evidence="2" id="KW-0472">Membrane</keyword>
<dbReference type="InterPro" id="IPR010131">
    <property type="entry name" value="MdtP/NodT-like"/>
</dbReference>
<evidence type="ECO:0000313" key="3">
    <source>
        <dbReference type="EMBL" id="AHE57020.1"/>
    </source>
</evidence>
<dbReference type="KEGG" id="ssan:NX02_27170"/>
<dbReference type="AlphaFoldDB" id="W0AMW3"/>
<feature type="signal peptide" evidence="2">
    <location>
        <begin position="1"/>
        <end position="20"/>
    </location>
</feature>
<dbReference type="RefSeq" id="WP_025295118.1">
    <property type="nucleotide sequence ID" value="NZ_CP006644.1"/>
</dbReference>
<keyword evidence="2" id="KW-1134">Transmembrane beta strand</keyword>
<keyword evidence="2" id="KW-0812">Transmembrane</keyword>
<dbReference type="PATRIC" id="fig|1123269.5.peg.5331"/>
<gene>
    <name evidence="3" type="ORF">NX02_27170</name>
</gene>
<dbReference type="eggNOG" id="COG1538">
    <property type="taxonomic scope" value="Bacteria"/>
</dbReference>
<protein>
    <recommendedName>
        <fullName evidence="5">Transporter</fullName>
    </recommendedName>
</protein>
<comment type="subcellular location">
    <subcellularLocation>
        <location evidence="2">Cell membrane</location>
        <topology evidence="2">Lipid-anchor</topology>
    </subcellularLocation>
</comment>
<dbReference type="PANTHER" id="PTHR30203">
    <property type="entry name" value="OUTER MEMBRANE CATION EFFLUX PROTEIN"/>
    <property type="match status" value="1"/>
</dbReference>
<dbReference type="Proteomes" id="UP000018851">
    <property type="component" value="Chromosome"/>
</dbReference>
<evidence type="ECO:0000313" key="4">
    <source>
        <dbReference type="Proteomes" id="UP000018851"/>
    </source>
</evidence>
<dbReference type="SUPFAM" id="SSF56954">
    <property type="entry name" value="Outer membrane efflux proteins (OEP)"/>
    <property type="match status" value="1"/>
</dbReference>
<sequence length="479" mass="50632">MTRTLRLLAVSSLLTLAACAVGPNHVAPTPKPAEAGAFVKSASPAFTQEEVSGEWWRLYKDPVLDGLVSDALAHNTDLRQAVANLDRARAVLRETRNGRLPQTSIGASGQYGRVPEIQSVQGFDRTNSQFDVGLNISYEVDLFGRVSRSIEAARGDAAAAEGTRDAVRVAVAAETARAYADASAASQRLTVAERTVSLIDQTLTITTKRFEAGRGTRLDVARVAALRDQQRAVLPPLRAERDGALFRLATLTGRAPADLPPSAGARQTVLKLDQPIPIGDGRALLARRPDVRAAERRLAASTARIGIATADLYPRINFGGSVGATGTSLGDLFTGGPFRWLLGPLLNWSFPNQEANRARIEQAEAGTAAALAAFDGTVLTALRETETALSVYANELDRRVALNDARTAADTAARLARAQLREGKTDSLAVLDAERSLAQTEGDLALSDARVATAQVDLFRALGGGWQADAAGGAPAASR</sequence>
<comment type="similarity">
    <text evidence="1 2">Belongs to the outer membrane factor (OMF) (TC 1.B.17) family.</text>
</comment>
<dbReference type="STRING" id="1123269.NX02_27170"/>
<dbReference type="Pfam" id="PF02321">
    <property type="entry name" value="OEP"/>
    <property type="match status" value="2"/>
</dbReference>
<keyword evidence="4" id="KW-1185">Reference proteome</keyword>
<evidence type="ECO:0000256" key="2">
    <source>
        <dbReference type="RuleBase" id="RU362097"/>
    </source>
</evidence>
<name>W0AMW3_9SPHN</name>
<dbReference type="Gene3D" id="1.20.1600.10">
    <property type="entry name" value="Outer membrane efflux proteins (OEP)"/>
    <property type="match status" value="1"/>
</dbReference>
<dbReference type="HOGENOM" id="CLU_012817_13_0_5"/>